<protein>
    <submittedName>
        <fullName evidence="1">Uncharacterized protein</fullName>
    </submittedName>
</protein>
<comment type="caution">
    <text evidence="1">The sequence shown here is derived from an EMBL/GenBank/DDBJ whole genome shotgun (WGS) entry which is preliminary data.</text>
</comment>
<keyword evidence="2" id="KW-1185">Reference proteome</keyword>
<dbReference type="Proteomes" id="UP001055072">
    <property type="component" value="Unassembled WGS sequence"/>
</dbReference>
<evidence type="ECO:0000313" key="1">
    <source>
        <dbReference type="EMBL" id="KAI0094980.1"/>
    </source>
</evidence>
<gene>
    <name evidence="1" type="ORF">BDY19DRAFT_902033</name>
</gene>
<sequence>MPWVSIFKPPISVAIASTAACGQWKNNNRRVLALPSRIKCSNTQNGHKVYQDELNGCCLCVTYEHLTLFIIIEVSCVRYYMLPPPSISMSAPSRDSGNTLLKPGGFEFVYMQTGLPTPQPPPSANAGYLGFNMGLELRTLGEEWRFCIFYLGALWHARRRCTGAGDDANIFMETSVHHEDAQTFRLCWGESWLSVSTFVCFSMLEVEWQRMISTTPEPGIASRYGRILRLTTDEVDLSSPPPPPPPPGGGLDPYWLIGAVLVHALECRILCFSVLENTLHAG</sequence>
<name>A0ACB8ULF2_9APHY</name>
<proteinExistence type="predicted"/>
<organism evidence="1 2">
    <name type="scientific">Irpex rosettiformis</name>
    <dbReference type="NCBI Taxonomy" id="378272"/>
    <lineage>
        <taxon>Eukaryota</taxon>
        <taxon>Fungi</taxon>
        <taxon>Dikarya</taxon>
        <taxon>Basidiomycota</taxon>
        <taxon>Agaricomycotina</taxon>
        <taxon>Agaricomycetes</taxon>
        <taxon>Polyporales</taxon>
        <taxon>Irpicaceae</taxon>
        <taxon>Irpex</taxon>
    </lineage>
</organism>
<evidence type="ECO:0000313" key="2">
    <source>
        <dbReference type="Proteomes" id="UP001055072"/>
    </source>
</evidence>
<reference evidence="1" key="1">
    <citation type="journal article" date="2021" name="Environ. Microbiol.">
        <title>Gene family expansions and transcriptome signatures uncover fungal adaptations to wood decay.</title>
        <authorList>
            <person name="Hage H."/>
            <person name="Miyauchi S."/>
            <person name="Viragh M."/>
            <person name="Drula E."/>
            <person name="Min B."/>
            <person name="Chaduli D."/>
            <person name="Navarro D."/>
            <person name="Favel A."/>
            <person name="Norest M."/>
            <person name="Lesage-Meessen L."/>
            <person name="Balint B."/>
            <person name="Merenyi Z."/>
            <person name="de Eugenio L."/>
            <person name="Morin E."/>
            <person name="Martinez A.T."/>
            <person name="Baldrian P."/>
            <person name="Stursova M."/>
            <person name="Martinez M.J."/>
            <person name="Novotny C."/>
            <person name="Magnuson J.K."/>
            <person name="Spatafora J.W."/>
            <person name="Maurice S."/>
            <person name="Pangilinan J."/>
            <person name="Andreopoulos W."/>
            <person name="LaButti K."/>
            <person name="Hundley H."/>
            <person name="Na H."/>
            <person name="Kuo A."/>
            <person name="Barry K."/>
            <person name="Lipzen A."/>
            <person name="Henrissat B."/>
            <person name="Riley R."/>
            <person name="Ahrendt S."/>
            <person name="Nagy L.G."/>
            <person name="Grigoriev I.V."/>
            <person name="Martin F."/>
            <person name="Rosso M.N."/>
        </authorList>
    </citation>
    <scope>NUCLEOTIDE SEQUENCE</scope>
    <source>
        <strain evidence="1">CBS 384.51</strain>
    </source>
</reference>
<dbReference type="EMBL" id="MU274900">
    <property type="protein sequence ID" value="KAI0094980.1"/>
    <property type="molecule type" value="Genomic_DNA"/>
</dbReference>
<accession>A0ACB8ULF2</accession>